<feature type="signal peptide" evidence="1">
    <location>
        <begin position="1"/>
        <end position="23"/>
    </location>
</feature>
<evidence type="ECO:0000256" key="1">
    <source>
        <dbReference type="SAM" id="SignalP"/>
    </source>
</evidence>
<name>A0A318EB65_9GAMM</name>
<accession>A0A318EB65</accession>
<keyword evidence="1" id="KW-0732">Signal</keyword>
<dbReference type="EMBL" id="QICN01000012">
    <property type="protein sequence ID" value="PXV64588.1"/>
    <property type="molecule type" value="Genomic_DNA"/>
</dbReference>
<sequence length="126" mass="13596">MTRKMLGTAALAALLATSGCVLHVGGDGDYGGDHYNKIERQESRNRAAISRLELGTRFDAVRTQLGEPDFTEAFMAGGTEIRILRYRTHRTHSDGDTTPDETTPLVFRDGALSGIGEAAAMSVRTP</sequence>
<protein>
    <submittedName>
        <fullName evidence="2">Uncharacterized protein DUF3192</fullName>
    </submittedName>
</protein>
<dbReference type="AlphaFoldDB" id="A0A318EB65"/>
<feature type="chain" id="PRO_5016451480" evidence="1">
    <location>
        <begin position="24"/>
        <end position="126"/>
    </location>
</feature>
<proteinExistence type="predicted"/>
<comment type="caution">
    <text evidence="2">The sequence shown here is derived from an EMBL/GenBank/DDBJ whole genome shotgun (WGS) entry which is preliminary data.</text>
</comment>
<dbReference type="RefSeq" id="WP_170124093.1">
    <property type="nucleotide sequence ID" value="NZ_CAWNXA010000012.1"/>
</dbReference>
<dbReference type="Pfam" id="PF11399">
    <property type="entry name" value="DUF3192"/>
    <property type="match status" value="1"/>
</dbReference>
<reference evidence="2 3" key="1">
    <citation type="submission" date="2018-04" db="EMBL/GenBank/DDBJ databases">
        <title>Genomic Encyclopedia of Type Strains, Phase IV (KMG-IV): sequencing the most valuable type-strain genomes for metagenomic binning, comparative biology and taxonomic classification.</title>
        <authorList>
            <person name="Goeker M."/>
        </authorList>
    </citation>
    <scope>NUCLEOTIDE SEQUENCE [LARGE SCALE GENOMIC DNA]</scope>
    <source>
        <strain evidence="2 3">DSM 104150</strain>
    </source>
</reference>
<dbReference type="Proteomes" id="UP000248330">
    <property type="component" value="Unassembled WGS sequence"/>
</dbReference>
<evidence type="ECO:0000313" key="2">
    <source>
        <dbReference type="EMBL" id="PXV64588.1"/>
    </source>
</evidence>
<gene>
    <name evidence="2" type="ORF">C8D93_11238</name>
</gene>
<evidence type="ECO:0000313" key="3">
    <source>
        <dbReference type="Proteomes" id="UP000248330"/>
    </source>
</evidence>
<dbReference type="PROSITE" id="PS51257">
    <property type="entry name" value="PROKAR_LIPOPROTEIN"/>
    <property type="match status" value="1"/>
</dbReference>
<keyword evidence="3" id="KW-1185">Reference proteome</keyword>
<dbReference type="InterPro" id="IPR021534">
    <property type="entry name" value="DUF3192"/>
</dbReference>
<organism evidence="2 3">
    <name type="scientific">Sinimarinibacterium flocculans</name>
    <dbReference type="NCBI Taxonomy" id="985250"/>
    <lineage>
        <taxon>Bacteria</taxon>
        <taxon>Pseudomonadati</taxon>
        <taxon>Pseudomonadota</taxon>
        <taxon>Gammaproteobacteria</taxon>
        <taxon>Nevskiales</taxon>
        <taxon>Nevskiaceae</taxon>
        <taxon>Sinimarinibacterium</taxon>
    </lineage>
</organism>